<dbReference type="NCBIfam" id="TIGR01003">
    <property type="entry name" value="PTS_HPr_family"/>
    <property type="match status" value="1"/>
</dbReference>
<accession>C0FZE5</accession>
<dbReference type="PANTHER" id="PTHR33705:SF2">
    <property type="entry name" value="PHOSPHOCARRIER PROTEIN NPR"/>
    <property type="match status" value="1"/>
</dbReference>
<dbReference type="InterPro" id="IPR000032">
    <property type="entry name" value="HPr-like"/>
</dbReference>
<dbReference type="InterPro" id="IPR035895">
    <property type="entry name" value="HPr-like_sf"/>
</dbReference>
<evidence type="ECO:0000256" key="3">
    <source>
        <dbReference type="ARBA" id="ARBA00022683"/>
    </source>
</evidence>
<keyword evidence="3" id="KW-0598">Phosphotransferase system</keyword>
<dbReference type="GO" id="GO:0005737">
    <property type="term" value="C:cytoplasm"/>
    <property type="evidence" value="ECO:0007669"/>
    <property type="project" value="UniProtKB-SubCell"/>
</dbReference>
<evidence type="ECO:0000313" key="6">
    <source>
        <dbReference type="Proteomes" id="UP000003561"/>
    </source>
</evidence>
<name>C0FZE5_9FIRM</name>
<dbReference type="PANTHER" id="PTHR33705">
    <property type="entry name" value="PHOSPHOCARRIER PROTEIN HPR"/>
    <property type="match status" value="1"/>
</dbReference>
<dbReference type="AlphaFoldDB" id="C0FZE5"/>
<dbReference type="eggNOG" id="COG1925">
    <property type="taxonomic scope" value="Bacteria"/>
</dbReference>
<evidence type="ECO:0000256" key="2">
    <source>
        <dbReference type="ARBA" id="ARBA00022490"/>
    </source>
</evidence>
<reference evidence="5 6" key="1">
    <citation type="submission" date="2009-02" db="EMBL/GenBank/DDBJ databases">
        <authorList>
            <person name="Fulton L."/>
            <person name="Clifton S."/>
            <person name="Fulton B."/>
            <person name="Xu J."/>
            <person name="Minx P."/>
            <person name="Pepin K.H."/>
            <person name="Johnson M."/>
            <person name="Bhonagiri V."/>
            <person name="Nash W.E."/>
            <person name="Mardis E.R."/>
            <person name="Wilson R.K."/>
        </authorList>
    </citation>
    <scope>NUCLEOTIDE SEQUENCE [LARGE SCALE GENOMIC DNA]</scope>
    <source>
        <strain evidence="5 6">DSM 16841</strain>
    </source>
</reference>
<keyword evidence="2" id="KW-0963">Cytoplasm</keyword>
<dbReference type="PROSITE" id="PS51350">
    <property type="entry name" value="PTS_HPR_DOM"/>
    <property type="match status" value="1"/>
</dbReference>
<dbReference type="PRINTS" id="PR00107">
    <property type="entry name" value="PHOSPHOCPHPR"/>
</dbReference>
<sequence length="92" mass="10198">MFKEEMKMKSFSYTVKDELGIHARPAGMLVKEVKNFQSKVTLEKDGKSVDASRLMAVMGMGVKKDQTVTVTVEGDDEDAACDAIKAFFETNL</sequence>
<comment type="subcellular location">
    <subcellularLocation>
        <location evidence="1">Cytoplasm</location>
    </subcellularLocation>
</comment>
<dbReference type="SUPFAM" id="SSF55594">
    <property type="entry name" value="HPr-like"/>
    <property type="match status" value="1"/>
</dbReference>
<feature type="domain" description="HPr" evidence="4">
    <location>
        <begin position="8"/>
        <end position="92"/>
    </location>
</feature>
<comment type="caution">
    <text evidence="5">The sequence shown here is derived from an EMBL/GenBank/DDBJ whole genome shotgun (WGS) entry which is preliminary data.</text>
</comment>
<dbReference type="EMBL" id="ACFY01000165">
    <property type="protein sequence ID" value="EEG92051.1"/>
    <property type="molecule type" value="Genomic_DNA"/>
</dbReference>
<dbReference type="InterPro" id="IPR050399">
    <property type="entry name" value="HPr"/>
</dbReference>
<dbReference type="CDD" id="cd00367">
    <property type="entry name" value="PTS-HPr_like"/>
    <property type="match status" value="1"/>
</dbReference>
<proteinExistence type="predicted"/>
<dbReference type="GO" id="GO:0009401">
    <property type="term" value="P:phosphoenolpyruvate-dependent sugar phosphotransferase system"/>
    <property type="evidence" value="ECO:0007669"/>
    <property type="project" value="UniProtKB-KW"/>
</dbReference>
<evidence type="ECO:0000256" key="1">
    <source>
        <dbReference type="ARBA" id="ARBA00004496"/>
    </source>
</evidence>
<reference evidence="5 6" key="2">
    <citation type="submission" date="2009-03" db="EMBL/GenBank/DDBJ databases">
        <title>Draft genome sequence of Roseburia inulinivorans (DSM 16841).</title>
        <authorList>
            <person name="Sudarsanam P."/>
            <person name="Ley R."/>
            <person name="Guruge J."/>
            <person name="Turnbaugh P.J."/>
            <person name="Mahowald M."/>
            <person name="Liep D."/>
            <person name="Gordon J."/>
        </authorList>
    </citation>
    <scope>NUCLEOTIDE SEQUENCE [LARGE SCALE GENOMIC DNA]</scope>
    <source>
        <strain evidence="5 6">DSM 16841</strain>
    </source>
</reference>
<evidence type="ECO:0000313" key="5">
    <source>
        <dbReference type="EMBL" id="EEG92051.1"/>
    </source>
</evidence>
<organism evidence="5 6">
    <name type="scientific">Roseburia inulinivorans DSM 16841</name>
    <dbReference type="NCBI Taxonomy" id="622312"/>
    <lineage>
        <taxon>Bacteria</taxon>
        <taxon>Bacillati</taxon>
        <taxon>Bacillota</taxon>
        <taxon>Clostridia</taxon>
        <taxon>Lachnospirales</taxon>
        <taxon>Lachnospiraceae</taxon>
        <taxon>Roseburia</taxon>
    </lineage>
</organism>
<gene>
    <name evidence="5" type="ORF">ROSEINA2194_04142</name>
</gene>
<evidence type="ECO:0000259" key="4">
    <source>
        <dbReference type="PROSITE" id="PS51350"/>
    </source>
</evidence>
<dbReference type="Pfam" id="PF00381">
    <property type="entry name" value="PTS-HPr"/>
    <property type="match status" value="1"/>
</dbReference>
<protein>
    <submittedName>
        <fullName evidence="5">Phosphocarrier, HPr family</fullName>
    </submittedName>
</protein>
<dbReference type="Proteomes" id="UP000003561">
    <property type="component" value="Unassembled WGS sequence"/>
</dbReference>
<dbReference type="Gene3D" id="3.30.1340.10">
    <property type="entry name" value="HPr-like"/>
    <property type="match status" value="1"/>
</dbReference>